<dbReference type="Proteomes" id="UP000198506">
    <property type="component" value="Unassembled WGS sequence"/>
</dbReference>
<name>A0AA94HLR0_9MICO</name>
<proteinExistence type="predicted"/>
<evidence type="ECO:0000313" key="1">
    <source>
        <dbReference type="EMBL" id="SFS08753.1"/>
    </source>
</evidence>
<keyword evidence="2" id="KW-1185">Reference proteome</keyword>
<dbReference type="EMBL" id="FOZN01000002">
    <property type="protein sequence ID" value="SFS08753.1"/>
    <property type="molecule type" value="Genomic_DNA"/>
</dbReference>
<protein>
    <recommendedName>
        <fullName evidence="3">DUF1963 domain-containing protein</fullName>
    </recommendedName>
</protein>
<evidence type="ECO:0008006" key="3">
    <source>
        <dbReference type="Google" id="ProtNLM"/>
    </source>
</evidence>
<sequence length="335" mass="36546">MPHDLTPERLELLDRLAAMPSPTQVLLAALEHREPLTQALLRGLLDRVPDGDLPQLAEAVVRHLPDEGADELGQLLMLQAPHLIEQHADELDDVPYIWPVDPRDGDRSLVGLPPHHIVIREGLVDDSSIEHSVRIGHSAQWQALASPDPTDQPSAPSIGEGRVGGLADGLCSACGWQLHRVLELGTFPGVDDGTVPAQIVVCPNMPCMWTGQFFSHADGTPVSVPRVNEFPDAGMPVPDPVPDLPATFHPTPPRWHVQDWGLGGNLNRVGGVGSWVQDMIYPTCPTCAQTIPIVAQFGAFTPFEGSYGWERWTEGIIYAFWCRDCRISAVTAQQT</sequence>
<dbReference type="RefSeq" id="WP_143103037.1">
    <property type="nucleotide sequence ID" value="NZ_FOZN01000002.1"/>
</dbReference>
<dbReference type="AlphaFoldDB" id="A0AA94HLR0"/>
<gene>
    <name evidence="1" type="ORF">SAMN04487783_1151</name>
</gene>
<reference evidence="1 2" key="1">
    <citation type="submission" date="2016-10" db="EMBL/GenBank/DDBJ databases">
        <authorList>
            <person name="Varghese N."/>
            <person name="Submissions S."/>
        </authorList>
    </citation>
    <scope>NUCLEOTIDE SEQUENCE [LARGE SCALE GENOMIC DNA]</scope>
    <source>
        <strain evidence="1 2">IAM 15147</strain>
    </source>
</reference>
<evidence type="ECO:0000313" key="2">
    <source>
        <dbReference type="Proteomes" id="UP000198506"/>
    </source>
</evidence>
<comment type="caution">
    <text evidence="1">The sequence shown here is derived from an EMBL/GenBank/DDBJ whole genome shotgun (WGS) entry which is preliminary data.</text>
</comment>
<accession>A0AA94HLR0</accession>
<organism evidence="1 2">
    <name type="scientific">Agrococcus baldri</name>
    <dbReference type="NCBI Taxonomy" id="153730"/>
    <lineage>
        <taxon>Bacteria</taxon>
        <taxon>Bacillati</taxon>
        <taxon>Actinomycetota</taxon>
        <taxon>Actinomycetes</taxon>
        <taxon>Micrococcales</taxon>
        <taxon>Microbacteriaceae</taxon>
        <taxon>Agrococcus</taxon>
    </lineage>
</organism>